<feature type="transmembrane region" description="Helical" evidence="1">
    <location>
        <begin position="6"/>
        <end position="27"/>
    </location>
</feature>
<dbReference type="Proteomes" id="UP000183952">
    <property type="component" value="Unassembled WGS sequence"/>
</dbReference>
<sequence>MSMKFIRGMAAGTLFGMAAGIMFVPSMSRTTRRKIRRANKYMLGTAEDIVGSMKDMVER</sequence>
<keyword evidence="3" id="KW-1185">Reference proteome</keyword>
<evidence type="ECO:0008006" key="4">
    <source>
        <dbReference type="Google" id="ProtNLM"/>
    </source>
</evidence>
<reference evidence="2 3" key="1">
    <citation type="submission" date="2016-11" db="EMBL/GenBank/DDBJ databases">
        <authorList>
            <person name="Jaros S."/>
            <person name="Januszkiewicz K."/>
            <person name="Wedrychowicz H."/>
        </authorList>
    </citation>
    <scope>NUCLEOTIDE SEQUENCE [LARGE SCALE GENOMIC DNA]</scope>
    <source>
        <strain evidence="2 3">DSM 3090</strain>
    </source>
</reference>
<proteinExistence type="predicted"/>
<evidence type="ECO:0000256" key="1">
    <source>
        <dbReference type="SAM" id="Phobius"/>
    </source>
</evidence>
<protein>
    <recommendedName>
        <fullName evidence="4">YtxH-like protein</fullName>
    </recommendedName>
</protein>
<keyword evidence="1" id="KW-1133">Transmembrane helix</keyword>
<dbReference type="STRING" id="1121331.SAMN02745248_00518"/>
<gene>
    <name evidence="2" type="ORF">SAMN02745248_00518</name>
</gene>
<keyword evidence="1" id="KW-0812">Transmembrane</keyword>
<keyword evidence="1" id="KW-0472">Membrane</keyword>
<dbReference type="EMBL" id="FRAD01000004">
    <property type="protein sequence ID" value="SHJ59942.1"/>
    <property type="molecule type" value="Genomic_DNA"/>
</dbReference>
<dbReference type="OrthoDB" id="1934488at2"/>
<evidence type="ECO:0000313" key="3">
    <source>
        <dbReference type="Proteomes" id="UP000183952"/>
    </source>
</evidence>
<organism evidence="2 3">
    <name type="scientific">Hathewaya proteolytica DSM 3090</name>
    <dbReference type="NCBI Taxonomy" id="1121331"/>
    <lineage>
        <taxon>Bacteria</taxon>
        <taxon>Bacillati</taxon>
        <taxon>Bacillota</taxon>
        <taxon>Clostridia</taxon>
        <taxon>Eubacteriales</taxon>
        <taxon>Clostridiaceae</taxon>
        <taxon>Hathewaya</taxon>
    </lineage>
</organism>
<dbReference type="AlphaFoldDB" id="A0A1M6KM04"/>
<name>A0A1M6KM04_9CLOT</name>
<evidence type="ECO:0000313" key="2">
    <source>
        <dbReference type="EMBL" id="SHJ59942.1"/>
    </source>
</evidence>
<dbReference type="RefSeq" id="WP_072901971.1">
    <property type="nucleotide sequence ID" value="NZ_FRAD01000004.1"/>
</dbReference>
<accession>A0A1M6KM04</accession>